<evidence type="ECO:0000313" key="1">
    <source>
        <dbReference type="EMBL" id="BBF93314.1"/>
    </source>
</evidence>
<gene>
    <name evidence="1" type="ORF">BLTE_19990</name>
</gene>
<name>A0A348G181_9HYPH</name>
<dbReference type="AlphaFoldDB" id="A0A348G181"/>
<dbReference type="Proteomes" id="UP000266934">
    <property type="component" value="Chromosome"/>
</dbReference>
<dbReference type="KEGG" id="blag:BLTE_19990"/>
<sequence length="111" mass="11772">MFTRLLGMSTEFTAAAALSSFDAFVTIAHRIPILASGRGHDEAFRMVSEKVEAAIQGSFDATLAAGELFGRAATGNLHATDVPEGLYTVGKAALKPAYTRVRANARRLSSQ</sequence>
<reference evidence="1 2" key="1">
    <citation type="submission" date="2018-08" db="EMBL/GenBank/DDBJ databases">
        <title>Complete genome sequencing of Blastochloris tepida GI.</title>
        <authorList>
            <person name="Tsukatani Y."/>
            <person name="Mori H."/>
        </authorList>
    </citation>
    <scope>NUCLEOTIDE SEQUENCE [LARGE SCALE GENOMIC DNA]</scope>
    <source>
        <strain evidence="1 2">GI</strain>
    </source>
</reference>
<accession>A0A348G181</accession>
<protein>
    <submittedName>
        <fullName evidence="1">Uncharacterized protein</fullName>
    </submittedName>
</protein>
<organism evidence="1 2">
    <name type="scientific">Blastochloris tepida</name>
    <dbReference type="NCBI Taxonomy" id="2233851"/>
    <lineage>
        <taxon>Bacteria</taxon>
        <taxon>Pseudomonadati</taxon>
        <taxon>Pseudomonadota</taxon>
        <taxon>Alphaproteobacteria</taxon>
        <taxon>Hyphomicrobiales</taxon>
        <taxon>Blastochloridaceae</taxon>
        <taxon>Blastochloris</taxon>
    </lineage>
</organism>
<keyword evidence="2" id="KW-1185">Reference proteome</keyword>
<evidence type="ECO:0000313" key="2">
    <source>
        <dbReference type="Proteomes" id="UP000266934"/>
    </source>
</evidence>
<proteinExistence type="predicted"/>
<dbReference type="EMBL" id="AP018907">
    <property type="protein sequence ID" value="BBF93314.1"/>
    <property type="molecule type" value="Genomic_DNA"/>
</dbReference>